<protein>
    <submittedName>
        <fullName evidence="2">Uncharacterized protein</fullName>
    </submittedName>
</protein>
<accession>A0AA39UBU2</accession>
<feature type="compositionally biased region" description="Polar residues" evidence="1">
    <location>
        <begin position="552"/>
        <end position="563"/>
    </location>
</feature>
<name>A0AA39UBU2_9AGAR</name>
<feature type="compositionally biased region" description="Acidic residues" evidence="1">
    <location>
        <begin position="183"/>
        <end position="193"/>
    </location>
</feature>
<dbReference type="AlphaFoldDB" id="A0AA39UBU2"/>
<evidence type="ECO:0000313" key="3">
    <source>
        <dbReference type="Proteomes" id="UP001175227"/>
    </source>
</evidence>
<evidence type="ECO:0000313" key="2">
    <source>
        <dbReference type="EMBL" id="KAK0480808.1"/>
    </source>
</evidence>
<evidence type="ECO:0000256" key="1">
    <source>
        <dbReference type="SAM" id="MobiDB-lite"/>
    </source>
</evidence>
<proteinExistence type="predicted"/>
<comment type="caution">
    <text evidence="2">The sequence shown here is derived from an EMBL/GenBank/DDBJ whole genome shotgun (WGS) entry which is preliminary data.</text>
</comment>
<keyword evidence="3" id="KW-1185">Reference proteome</keyword>
<dbReference type="Proteomes" id="UP001175227">
    <property type="component" value="Unassembled WGS sequence"/>
</dbReference>
<feature type="region of interest" description="Disordered" evidence="1">
    <location>
        <begin position="414"/>
        <end position="466"/>
    </location>
</feature>
<feature type="compositionally biased region" description="Basic and acidic residues" evidence="1">
    <location>
        <begin position="801"/>
        <end position="817"/>
    </location>
</feature>
<feature type="compositionally biased region" description="Basic residues" evidence="1">
    <location>
        <begin position="532"/>
        <end position="546"/>
    </location>
</feature>
<reference evidence="2" key="1">
    <citation type="submission" date="2023-06" db="EMBL/GenBank/DDBJ databases">
        <authorList>
            <consortium name="Lawrence Berkeley National Laboratory"/>
            <person name="Ahrendt S."/>
            <person name="Sahu N."/>
            <person name="Indic B."/>
            <person name="Wong-Bajracharya J."/>
            <person name="Merenyi Z."/>
            <person name="Ke H.-M."/>
            <person name="Monk M."/>
            <person name="Kocsube S."/>
            <person name="Drula E."/>
            <person name="Lipzen A."/>
            <person name="Balint B."/>
            <person name="Henrissat B."/>
            <person name="Andreopoulos B."/>
            <person name="Martin F.M."/>
            <person name="Harder C.B."/>
            <person name="Rigling D."/>
            <person name="Ford K.L."/>
            <person name="Foster G.D."/>
            <person name="Pangilinan J."/>
            <person name="Papanicolaou A."/>
            <person name="Barry K."/>
            <person name="LaButti K."/>
            <person name="Viragh M."/>
            <person name="Koriabine M."/>
            <person name="Yan M."/>
            <person name="Riley R."/>
            <person name="Champramary S."/>
            <person name="Plett K.L."/>
            <person name="Tsai I.J."/>
            <person name="Slot J."/>
            <person name="Sipos G."/>
            <person name="Plett J."/>
            <person name="Nagy L.G."/>
            <person name="Grigoriev I.V."/>
        </authorList>
    </citation>
    <scope>NUCLEOTIDE SEQUENCE</scope>
    <source>
        <strain evidence="2">ICMP 16352</strain>
    </source>
</reference>
<feature type="region of interest" description="Disordered" evidence="1">
    <location>
        <begin position="758"/>
        <end position="827"/>
    </location>
</feature>
<dbReference type="EMBL" id="JAUEPR010000009">
    <property type="protein sequence ID" value="KAK0480808.1"/>
    <property type="molecule type" value="Genomic_DNA"/>
</dbReference>
<feature type="region of interest" description="Disordered" evidence="1">
    <location>
        <begin position="482"/>
        <end position="563"/>
    </location>
</feature>
<feature type="region of interest" description="Disordered" evidence="1">
    <location>
        <begin position="175"/>
        <end position="237"/>
    </location>
</feature>
<feature type="compositionally biased region" description="Pro residues" evidence="1">
    <location>
        <begin position="212"/>
        <end position="224"/>
    </location>
</feature>
<gene>
    <name evidence="2" type="ORF">IW261DRAFT_1563514</name>
</gene>
<organism evidence="2 3">
    <name type="scientific">Armillaria novae-zelandiae</name>
    <dbReference type="NCBI Taxonomy" id="153914"/>
    <lineage>
        <taxon>Eukaryota</taxon>
        <taxon>Fungi</taxon>
        <taxon>Dikarya</taxon>
        <taxon>Basidiomycota</taxon>
        <taxon>Agaricomycotina</taxon>
        <taxon>Agaricomycetes</taxon>
        <taxon>Agaricomycetidae</taxon>
        <taxon>Agaricales</taxon>
        <taxon>Marasmiineae</taxon>
        <taxon>Physalacriaceae</taxon>
        <taxon>Armillaria</taxon>
    </lineage>
</organism>
<sequence length="827" mass="90008">MSSPFSLPESHTQYQYFAKFDPVAHYNAYRRVFNILMPGKHQMPQGTKEELAAMLRTAFQFLRPTLIALEGQHLIDSRVGAFIRGHLTRLHLELPANLRVVGWDGLIRRTSDEMRPSHRLSRFRLGSPLPGGQRFSALNAPNPMEDYLLQQALPVVYGPPFLAPEENTAFPSVVFARFPTPSPDDDDEDDEAESQSMTVADALSEPETVPLFPEPPFPPPPLPDQPMSTTVSQPPASPMALPTVLTVEQASVPSTPVVLPSVASLLSSRRPDAPSVSSPLRASPMTAADFFLASPVQATPTRPNLHNLMEGHPASPPADTGFQELARQMSRTVHLSSPYPAFPAAGSSRPFDFAAVTPTRFDPASLLRLPVPPRSASPLPPVEGQGDFNPLPVPTVVVTPSLPAIAVLEDSPVATPPVDELRSPSPPQMYHALSGEPLDTVERSVPSSSRGPPAKITGRKPKPPPLSAVRFEAKLFKQAPAISLPSAPRTRARAHSSKAATLPPSPDVESEAEVETVRATKKPKLSSFDTKPKKKSKAAPRKKARFMARSPGSGSDSETGGVSITRDTTRVELEALTFDDIRTAPHEFLLPVRYAGKNGTFGARSSANPWFARAPDHYAVSCIPCASRSIKCTWTNKFPGAACDQCVTSHHGRCSARYTAQEMNVVSTRIAPFAKYNIGNIEWDLAQLRNANHELEHLDYLLRSRYLSRDLIIREIAEALDQLASHEDGNQIIEGLAANYEEVSSFIVNDGIRQSLGQSFDVPSGPSVPFDDADASAWELSDDEGLRRSQRASRHPNQPGEEDRQEGPSNSHEHGSDGGEFDSEAEV</sequence>